<evidence type="ECO:0000313" key="4">
    <source>
        <dbReference type="Proteomes" id="UP001153292"/>
    </source>
</evidence>
<dbReference type="InterPro" id="IPR009030">
    <property type="entry name" value="Growth_fac_rcpt_cys_sf"/>
</dbReference>
<keyword evidence="1" id="KW-1133">Transmembrane helix</keyword>
<reference evidence="3" key="1">
    <citation type="submission" date="2021-12" db="EMBL/GenBank/DDBJ databases">
        <authorList>
            <person name="King R."/>
        </authorList>
    </citation>
    <scope>NUCLEOTIDE SEQUENCE</scope>
</reference>
<proteinExistence type="predicted"/>
<gene>
    <name evidence="3" type="ORF">CHILSU_LOCUS10719</name>
</gene>
<name>A0ABN8EBM6_CHISP</name>
<dbReference type="EMBL" id="OU963901">
    <property type="protein sequence ID" value="CAH0693231.1"/>
    <property type="molecule type" value="Genomic_DNA"/>
</dbReference>
<keyword evidence="1" id="KW-0812">Transmembrane</keyword>
<evidence type="ECO:0000313" key="3">
    <source>
        <dbReference type="EMBL" id="CAH0693231.1"/>
    </source>
</evidence>
<feature type="transmembrane region" description="Helical" evidence="1">
    <location>
        <begin position="106"/>
        <end position="132"/>
    </location>
</feature>
<evidence type="ECO:0000256" key="2">
    <source>
        <dbReference type="SAM" id="SignalP"/>
    </source>
</evidence>
<keyword evidence="4" id="KW-1185">Reference proteome</keyword>
<evidence type="ECO:0000256" key="1">
    <source>
        <dbReference type="SAM" id="Phobius"/>
    </source>
</evidence>
<feature type="chain" id="PRO_5045235749" description="EGF-like domain-containing protein" evidence="2">
    <location>
        <begin position="17"/>
        <end position="232"/>
    </location>
</feature>
<organism evidence="3 4">
    <name type="scientific">Chilo suppressalis</name>
    <name type="common">Asiatic rice borer moth</name>
    <dbReference type="NCBI Taxonomy" id="168631"/>
    <lineage>
        <taxon>Eukaryota</taxon>
        <taxon>Metazoa</taxon>
        <taxon>Ecdysozoa</taxon>
        <taxon>Arthropoda</taxon>
        <taxon>Hexapoda</taxon>
        <taxon>Insecta</taxon>
        <taxon>Pterygota</taxon>
        <taxon>Neoptera</taxon>
        <taxon>Endopterygota</taxon>
        <taxon>Lepidoptera</taxon>
        <taxon>Glossata</taxon>
        <taxon>Ditrysia</taxon>
        <taxon>Pyraloidea</taxon>
        <taxon>Crambidae</taxon>
        <taxon>Crambinae</taxon>
        <taxon>Chilo</taxon>
    </lineage>
</organism>
<sequence length="232" mass="25475">MHNWYTLFLLIVLVAGKPKQESTGPCSTKCQGEEYQCLEGNCYCADGFIPNHFLSDCVKCPDLGEKCYGPCCNSLSNASLQCWHGVCQPCLDANGNWSCRDTVDQFLLVTTTQLIMAIALVLGIIATLMLLLKLCSVPHLRSLGISRSNGDRQSVSSLQMYVDERLRDAPPRYSRTSQNNVSDVTTNAAAATTTLSPVVYTNNCFVPDDSIPPPPYTEVIKNECNHNASVHM</sequence>
<dbReference type="SUPFAM" id="SSF57184">
    <property type="entry name" value="Growth factor receptor domain"/>
    <property type="match status" value="1"/>
</dbReference>
<protein>
    <recommendedName>
        <fullName evidence="5">EGF-like domain-containing protein</fullName>
    </recommendedName>
</protein>
<accession>A0ABN8EBM6</accession>
<keyword evidence="2" id="KW-0732">Signal</keyword>
<dbReference type="Proteomes" id="UP001153292">
    <property type="component" value="Chromosome 8"/>
</dbReference>
<feature type="signal peptide" evidence="2">
    <location>
        <begin position="1"/>
        <end position="16"/>
    </location>
</feature>
<keyword evidence="1" id="KW-0472">Membrane</keyword>
<evidence type="ECO:0008006" key="5">
    <source>
        <dbReference type="Google" id="ProtNLM"/>
    </source>
</evidence>